<dbReference type="EMBL" id="LNZH02000150">
    <property type="protein sequence ID" value="OCB89749.1"/>
    <property type="molecule type" value="Genomic_DNA"/>
</dbReference>
<accession>A0A9Q5NDF3</accession>
<dbReference type="Proteomes" id="UP000757232">
    <property type="component" value="Unassembled WGS sequence"/>
</dbReference>
<evidence type="ECO:0000259" key="2">
    <source>
        <dbReference type="Pfam" id="PF13622"/>
    </source>
</evidence>
<dbReference type="AlphaFoldDB" id="A0A9Q5NDF3"/>
<feature type="domain" description="Acyl-CoA thioesterase-like N-terminal HotDog" evidence="2">
    <location>
        <begin position="27"/>
        <end position="109"/>
    </location>
</feature>
<dbReference type="Pfam" id="PF13622">
    <property type="entry name" value="4HBT_3"/>
    <property type="match status" value="1"/>
</dbReference>
<keyword evidence="4" id="KW-1185">Reference proteome</keyword>
<dbReference type="PANTHER" id="PTHR38110">
    <property type="entry name" value="CHROMOSOME 23, WHOLE GENOME SHOTGUN SEQUENCE"/>
    <property type="match status" value="1"/>
</dbReference>
<dbReference type="InterPro" id="IPR029069">
    <property type="entry name" value="HotDog_dom_sf"/>
</dbReference>
<proteinExistence type="predicted"/>
<dbReference type="PANTHER" id="PTHR38110:SF1">
    <property type="entry name" value="THIOESTERASE DOMAIN-CONTAINING PROTEIN"/>
    <property type="match status" value="1"/>
</dbReference>
<organism evidence="3 4">
    <name type="scientific">Sanghuangporus baumii</name>
    <name type="common">Phellinus baumii</name>
    <dbReference type="NCBI Taxonomy" id="108892"/>
    <lineage>
        <taxon>Eukaryota</taxon>
        <taxon>Fungi</taxon>
        <taxon>Dikarya</taxon>
        <taxon>Basidiomycota</taxon>
        <taxon>Agaricomycotina</taxon>
        <taxon>Agaricomycetes</taxon>
        <taxon>Hymenochaetales</taxon>
        <taxon>Hymenochaetaceae</taxon>
        <taxon>Sanghuangporus</taxon>
    </lineage>
</organism>
<protein>
    <recommendedName>
        <fullName evidence="2">Acyl-CoA thioesterase-like N-terminal HotDog domain-containing protein</fullName>
    </recommendedName>
</protein>
<dbReference type="InterPro" id="IPR049449">
    <property type="entry name" value="TesB_ACOT8-like_N"/>
</dbReference>
<evidence type="ECO:0000313" key="4">
    <source>
        <dbReference type="Proteomes" id="UP000757232"/>
    </source>
</evidence>
<gene>
    <name evidence="3" type="ORF">A7U60_g3097</name>
</gene>
<dbReference type="InterPro" id="IPR052389">
    <property type="entry name" value="Sec_Metab_Biosynth-Assoc"/>
</dbReference>
<dbReference type="InterPro" id="IPR042171">
    <property type="entry name" value="Acyl-CoA_hotdog"/>
</dbReference>
<reference evidence="3" key="1">
    <citation type="submission" date="2016-06" db="EMBL/GenBank/DDBJ databases">
        <title>Draft Genome sequence of the fungus Inonotus baumii.</title>
        <authorList>
            <person name="Zhu H."/>
            <person name="Lin W."/>
        </authorList>
    </citation>
    <scope>NUCLEOTIDE SEQUENCE</scope>
    <source>
        <strain evidence="3">821</strain>
    </source>
</reference>
<dbReference type="OrthoDB" id="2532955at2759"/>
<dbReference type="SUPFAM" id="SSF54637">
    <property type="entry name" value="Thioesterase/thiol ester dehydrase-isomerase"/>
    <property type="match status" value="1"/>
</dbReference>
<comment type="caution">
    <text evidence="3">The sequence shown here is derived from an EMBL/GenBank/DDBJ whole genome shotgun (WGS) entry which is preliminary data.</text>
</comment>
<feature type="region of interest" description="Disordered" evidence="1">
    <location>
        <begin position="174"/>
        <end position="194"/>
    </location>
</feature>
<evidence type="ECO:0000256" key="1">
    <source>
        <dbReference type="SAM" id="MobiDB-lite"/>
    </source>
</evidence>
<sequence>MSLHNALQATKVRSEESELHIYKGKVSKDWCIGGIPHGGYVVGIILTAAGDLQSSSPHPDPVHLTAHYLQSVEVSECEVRLKIIRKGKNFTNIDTDLIQKGKTKIAARLIYGVLPDLTQLSSLASPGNLTLTPTSPYGRRIPLSTHPSQAIPDEPHIKFLYQIKAEDPFFAEQNARRAKRQSANSGDLGPSEVPDCGVESGSWFELKDPNVLMEIAMIPLFADCIMNLPFLLPNEMNSGPMWFATVVLTVEFKSRIPTSISTPDAQHSPFSPRTVGIYASSRFMTEGRHDEYVEVWTAPSIIGSRSPVDPTWRDKQVCLAISTQMALTIPWENSPRKGRL</sequence>
<evidence type="ECO:0000313" key="3">
    <source>
        <dbReference type="EMBL" id="OCB89749.1"/>
    </source>
</evidence>
<name>A0A9Q5NDF3_SANBA</name>
<dbReference type="Gene3D" id="2.40.160.210">
    <property type="entry name" value="Acyl-CoA thioesterase, double hotdog domain"/>
    <property type="match status" value="1"/>
</dbReference>